<evidence type="ECO:0000256" key="1">
    <source>
        <dbReference type="SAM" id="SignalP"/>
    </source>
</evidence>
<protein>
    <recommendedName>
        <fullName evidence="4">Secreted protein</fullName>
    </recommendedName>
</protein>
<dbReference type="EMBL" id="NOZR01000017">
    <property type="protein sequence ID" value="OYN77385.1"/>
    <property type="molecule type" value="Genomic_DNA"/>
</dbReference>
<dbReference type="Proteomes" id="UP000216063">
    <property type="component" value="Unassembled WGS sequence"/>
</dbReference>
<comment type="caution">
    <text evidence="2">The sequence shown here is derived from an EMBL/GenBank/DDBJ whole genome shotgun (WGS) entry which is preliminary data.</text>
</comment>
<feature type="signal peptide" evidence="1">
    <location>
        <begin position="1"/>
        <end position="27"/>
    </location>
</feature>
<sequence>MRRLPVLAAAIAIVVAGLINDMPRAVADDSMCTSAGQYCGFYSPSHNISCEINTGGRVGPDSAYCQTNEPPQSVHMDNTGAFQSCNGVSCLGNAAQGTPVLAYGQTIALGPFACLSEENGVTCTAAGGRGFTISRNGIAPAA</sequence>
<proteinExistence type="predicted"/>
<organism evidence="2 3">
    <name type="scientific">Mycolicibacterium sphagni</name>
    <dbReference type="NCBI Taxonomy" id="1786"/>
    <lineage>
        <taxon>Bacteria</taxon>
        <taxon>Bacillati</taxon>
        <taxon>Actinomycetota</taxon>
        <taxon>Actinomycetes</taxon>
        <taxon>Mycobacteriales</taxon>
        <taxon>Mycobacteriaceae</taxon>
        <taxon>Mycolicibacterium</taxon>
    </lineage>
</organism>
<reference evidence="2 3" key="1">
    <citation type="submission" date="2017-07" db="EMBL/GenBank/DDBJ databases">
        <title>The new phylogeny of genus Mycobacterium.</title>
        <authorList>
            <person name="Tortoli E."/>
            <person name="Trovato A."/>
            <person name="Cirillo D.M."/>
        </authorList>
    </citation>
    <scope>NUCLEOTIDE SEQUENCE [LARGE SCALE GENOMIC DNA]</scope>
    <source>
        <strain evidence="2 3">ATCC 33027</strain>
    </source>
</reference>
<evidence type="ECO:0008006" key="4">
    <source>
        <dbReference type="Google" id="ProtNLM"/>
    </source>
</evidence>
<name>A0A255DJH5_9MYCO</name>
<keyword evidence="3" id="KW-1185">Reference proteome</keyword>
<evidence type="ECO:0000313" key="3">
    <source>
        <dbReference type="Proteomes" id="UP000216063"/>
    </source>
</evidence>
<gene>
    <name evidence="2" type="ORF">CG716_19410</name>
</gene>
<evidence type="ECO:0000313" key="2">
    <source>
        <dbReference type="EMBL" id="OYN77385.1"/>
    </source>
</evidence>
<accession>A0A255DJH5</accession>
<dbReference type="OrthoDB" id="4412036at2"/>
<keyword evidence="1" id="KW-0732">Signal</keyword>
<dbReference type="AlphaFoldDB" id="A0A255DJH5"/>
<feature type="chain" id="PRO_5012942603" description="Secreted protein" evidence="1">
    <location>
        <begin position="28"/>
        <end position="142"/>
    </location>
</feature>